<dbReference type="RefSeq" id="WP_073007619.1">
    <property type="nucleotide sequence ID" value="NZ_FRBW01000001.1"/>
</dbReference>
<dbReference type="EMBL" id="FRBW01000001">
    <property type="protein sequence ID" value="SHL27801.1"/>
    <property type="molecule type" value="Genomic_DNA"/>
</dbReference>
<keyword evidence="3" id="KW-1185">Reference proteome</keyword>
<proteinExistence type="predicted"/>
<dbReference type="Proteomes" id="UP000186002">
    <property type="component" value="Unassembled WGS sequence"/>
</dbReference>
<protein>
    <recommendedName>
        <fullName evidence="1">DUF1835 domain-containing protein</fullName>
    </recommendedName>
</protein>
<accession>A0A1M6ZBB9</accession>
<evidence type="ECO:0000259" key="1">
    <source>
        <dbReference type="Pfam" id="PF08874"/>
    </source>
</evidence>
<gene>
    <name evidence="2" type="ORF">SAMN05444272_0189</name>
</gene>
<organism evidence="2 3">
    <name type="scientific">Roseibium suaedae</name>
    <dbReference type="NCBI Taxonomy" id="735517"/>
    <lineage>
        <taxon>Bacteria</taxon>
        <taxon>Pseudomonadati</taxon>
        <taxon>Pseudomonadota</taxon>
        <taxon>Alphaproteobacteria</taxon>
        <taxon>Hyphomicrobiales</taxon>
        <taxon>Stappiaceae</taxon>
        <taxon>Roseibium</taxon>
    </lineage>
</organism>
<reference evidence="2 3" key="1">
    <citation type="submission" date="2016-11" db="EMBL/GenBank/DDBJ databases">
        <authorList>
            <person name="Jaros S."/>
            <person name="Januszkiewicz K."/>
            <person name="Wedrychowicz H."/>
        </authorList>
    </citation>
    <scope>NUCLEOTIDE SEQUENCE [LARGE SCALE GENOMIC DNA]</scope>
    <source>
        <strain evidence="2 3">DSM 22153</strain>
    </source>
</reference>
<dbReference type="InterPro" id="IPR014973">
    <property type="entry name" value="DUF1835"/>
</dbReference>
<dbReference type="STRING" id="735517.SAMN05444272_0189"/>
<sequence length="441" mass="48736">MSDEPRDDAPSLPLVSASDLSLNLDRQRLAAKKLRNDIRAQLPEALLRLSSHHPRGKHLAPEEIKLSDAQLVVAREAGLSSWPALKKHVEDMETVRKDIELGAAAPDASLPTLHIRCGNDIEQALKLAGFTGDFLQYADPICQGPLVDSPHALQQRAEFIASEYPGEAVEPTLAKLQAAEDRLNAARSYGRIVLWFEHDPYDQILLVKLLNQFRKAGLTGKRIELVSLERFPGISKFIGIGQLSPTALRLMFSRRQTVPESAFALAEKTWSALTGDDPGKLVETAQSPSPALPFLRRALSRYLSEMPGTANGLSFTEQAILTCLREGPLPWGKVFARFMQTIDPLPFHGDLMFLGTMVRLRDAGRPAVSCPETSFHGGTWGQAVFSLTPVGHALLAGEIDWKDCAPRLRQQGGISFFDDADWRFDRERQEALKTGVPVNQR</sequence>
<evidence type="ECO:0000313" key="2">
    <source>
        <dbReference type="EMBL" id="SHL27801.1"/>
    </source>
</evidence>
<dbReference type="Pfam" id="PF08874">
    <property type="entry name" value="DUF1835"/>
    <property type="match status" value="1"/>
</dbReference>
<evidence type="ECO:0000313" key="3">
    <source>
        <dbReference type="Proteomes" id="UP000186002"/>
    </source>
</evidence>
<name>A0A1M6ZBB9_9HYPH</name>
<dbReference type="OrthoDB" id="127805at2"/>
<dbReference type="AlphaFoldDB" id="A0A1M6ZBB9"/>
<feature type="domain" description="DUF1835" evidence="1">
    <location>
        <begin position="113"/>
        <end position="216"/>
    </location>
</feature>